<proteinExistence type="predicted"/>
<feature type="transmembrane region" description="Helical" evidence="1">
    <location>
        <begin position="73"/>
        <end position="92"/>
    </location>
</feature>
<evidence type="ECO:0000313" key="4">
    <source>
        <dbReference type="Proteomes" id="UP001596391"/>
    </source>
</evidence>
<feature type="transmembrane region" description="Helical" evidence="1">
    <location>
        <begin position="112"/>
        <end position="132"/>
    </location>
</feature>
<keyword evidence="1" id="KW-0472">Membrane</keyword>
<gene>
    <name evidence="3" type="ORF">ACFQBQ_14935</name>
</gene>
<protein>
    <submittedName>
        <fullName evidence="3">DUF6677 family protein</fullName>
    </submittedName>
</protein>
<sequence length="138" mass="14128">MATESQQIAQRIPGEKSSLPTLALIAGWLIPGAGHLVVRKPIRAALLFVSILGMFVVGLSLQGKVYSFGTDSIIDKLCFVAQLGLGVLFGIAKGAGWGASSAVNTMADYGGKFLIAGGLLNVIAAVDALSLANGRKAS</sequence>
<keyword evidence="1" id="KW-1133">Transmembrane helix</keyword>
<organism evidence="3 4">
    <name type="scientific">Granulicella cerasi</name>
    <dbReference type="NCBI Taxonomy" id="741063"/>
    <lineage>
        <taxon>Bacteria</taxon>
        <taxon>Pseudomonadati</taxon>
        <taxon>Acidobacteriota</taxon>
        <taxon>Terriglobia</taxon>
        <taxon>Terriglobales</taxon>
        <taxon>Acidobacteriaceae</taxon>
        <taxon>Granulicella</taxon>
    </lineage>
</organism>
<feature type="domain" description="DUF6677" evidence="2">
    <location>
        <begin position="22"/>
        <end position="136"/>
    </location>
</feature>
<dbReference type="Proteomes" id="UP001596391">
    <property type="component" value="Unassembled WGS sequence"/>
</dbReference>
<comment type="caution">
    <text evidence="3">The sequence shown here is derived from an EMBL/GenBank/DDBJ whole genome shotgun (WGS) entry which is preliminary data.</text>
</comment>
<name>A0ABW1ZCH9_9BACT</name>
<dbReference type="Pfam" id="PF20382">
    <property type="entry name" value="DUF6677"/>
    <property type="match status" value="1"/>
</dbReference>
<feature type="transmembrane region" description="Helical" evidence="1">
    <location>
        <begin position="44"/>
        <end position="61"/>
    </location>
</feature>
<keyword evidence="1" id="KW-0812">Transmembrane</keyword>
<dbReference type="EMBL" id="JBHSWI010000001">
    <property type="protein sequence ID" value="MFC6646851.1"/>
    <property type="molecule type" value="Genomic_DNA"/>
</dbReference>
<dbReference type="InterPro" id="IPR046499">
    <property type="entry name" value="DUF6677"/>
</dbReference>
<accession>A0ABW1ZCH9</accession>
<feature type="transmembrane region" description="Helical" evidence="1">
    <location>
        <begin position="21"/>
        <end position="38"/>
    </location>
</feature>
<evidence type="ECO:0000313" key="3">
    <source>
        <dbReference type="EMBL" id="MFC6646851.1"/>
    </source>
</evidence>
<evidence type="ECO:0000256" key="1">
    <source>
        <dbReference type="SAM" id="Phobius"/>
    </source>
</evidence>
<dbReference type="RefSeq" id="WP_263371210.1">
    <property type="nucleotide sequence ID" value="NZ_JAGSYD010000002.1"/>
</dbReference>
<keyword evidence="4" id="KW-1185">Reference proteome</keyword>
<reference evidence="4" key="1">
    <citation type="journal article" date="2019" name="Int. J. Syst. Evol. Microbiol.">
        <title>The Global Catalogue of Microorganisms (GCM) 10K type strain sequencing project: providing services to taxonomists for standard genome sequencing and annotation.</title>
        <authorList>
            <consortium name="The Broad Institute Genomics Platform"/>
            <consortium name="The Broad Institute Genome Sequencing Center for Infectious Disease"/>
            <person name="Wu L."/>
            <person name="Ma J."/>
        </authorList>
    </citation>
    <scope>NUCLEOTIDE SEQUENCE [LARGE SCALE GENOMIC DNA]</scope>
    <source>
        <strain evidence="4">CGMCC 1.16026</strain>
    </source>
</reference>
<evidence type="ECO:0000259" key="2">
    <source>
        <dbReference type="Pfam" id="PF20382"/>
    </source>
</evidence>